<dbReference type="EMBL" id="LAYC01000001">
    <property type="protein sequence ID" value="KYK59742.1"/>
    <property type="molecule type" value="Genomic_DNA"/>
</dbReference>
<gene>
    <name evidence="1" type="ORF">DCS_00876</name>
</gene>
<dbReference type="GeneID" id="63713519"/>
<name>A0A151GRV9_DRECN</name>
<sequence>MSPQEPLPAPNNLLAMASRDAEAIMAAEAGNAPRARNNAENCDLQQAYLVVILILRGAEHDTSVERHAGLMFSPLEFGLNCYFEMINGSHFLAHFAEMSDEPSDRAGRLSDVTVGITTPMTEAQLVQVVESAPTMPDDMEFTNLHWVEGALDAMVQAGYVDQQAKERGFNNMLEAILHRCEDEIFTATV</sequence>
<dbReference type="AlphaFoldDB" id="A0A151GRV9"/>
<keyword evidence="2" id="KW-1185">Reference proteome</keyword>
<dbReference type="STRING" id="98403.A0A151GRV9"/>
<protein>
    <submittedName>
        <fullName evidence="1">Uncharacterized protein</fullName>
    </submittedName>
</protein>
<evidence type="ECO:0000313" key="1">
    <source>
        <dbReference type="EMBL" id="KYK59742.1"/>
    </source>
</evidence>
<dbReference type="RefSeq" id="XP_040659094.1">
    <property type="nucleotide sequence ID" value="XM_040798211.1"/>
</dbReference>
<dbReference type="InParanoid" id="A0A151GRV9"/>
<comment type="caution">
    <text evidence="1">The sequence shown here is derived from an EMBL/GenBank/DDBJ whole genome shotgun (WGS) entry which is preliminary data.</text>
</comment>
<evidence type="ECO:0000313" key="2">
    <source>
        <dbReference type="Proteomes" id="UP000076580"/>
    </source>
</evidence>
<reference evidence="1 2" key="1">
    <citation type="journal article" date="2016" name="Sci. Rep.">
        <title>Insights into Adaptations to a Near-Obligate Nematode Endoparasitic Lifestyle from the Finished Genome of Drechmeria coniospora.</title>
        <authorList>
            <person name="Zhang L."/>
            <person name="Zhou Z."/>
            <person name="Guo Q."/>
            <person name="Fokkens L."/>
            <person name="Miskei M."/>
            <person name="Pocsi I."/>
            <person name="Zhang W."/>
            <person name="Chen M."/>
            <person name="Wang L."/>
            <person name="Sun Y."/>
            <person name="Donzelli B.G."/>
            <person name="Gibson D.M."/>
            <person name="Nelson D.R."/>
            <person name="Luo J.G."/>
            <person name="Rep M."/>
            <person name="Liu H."/>
            <person name="Yang S."/>
            <person name="Wang J."/>
            <person name="Krasnoff S.B."/>
            <person name="Xu Y."/>
            <person name="Molnar I."/>
            <person name="Lin M."/>
        </authorList>
    </citation>
    <scope>NUCLEOTIDE SEQUENCE [LARGE SCALE GENOMIC DNA]</scope>
    <source>
        <strain evidence="1 2">ARSEF 6962</strain>
    </source>
</reference>
<organism evidence="1 2">
    <name type="scientific">Drechmeria coniospora</name>
    <name type="common">Nematophagous fungus</name>
    <name type="synonym">Meria coniospora</name>
    <dbReference type="NCBI Taxonomy" id="98403"/>
    <lineage>
        <taxon>Eukaryota</taxon>
        <taxon>Fungi</taxon>
        <taxon>Dikarya</taxon>
        <taxon>Ascomycota</taxon>
        <taxon>Pezizomycotina</taxon>
        <taxon>Sordariomycetes</taxon>
        <taxon>Hypocreomycetidae</taxon>
        <taxon>Hypocreales</taxon>
        <taxon>Ophiocordycipitaceae</taxon>
        <taxon>Drechmeria</taxon>
    </lineage>
</organism>
<proteinExistence type="predicted"/>
<dbReference type="Proteomes" id="UP000076580">
    <property type="component" value="Chromosome 01"/>
</dbReference>
<accession>A0A151GRV9</accession>